<dbReference type="CDD" id="cd02000">
    <property type="entry name" value="TPP_E1_PDC_ADC_BCADC"/>
    <property type="match status" value="1"/>
</dbReference>
<evidence type="ECO:0000259" key="3">
    <source>
        <dbReference type="Pfam" id="PF00676"/>
    </source>
</evidence>
<gene>
    <name evidence="5" type="ORF">L203_102043</name>
</gene>
<dbReference type="Proteomes" id="UP000094043">
    <property type="component" value="Chromosome 2"/>
</dbReference>
<protein>
    <recommendedName>
        <fullName evidence="7">Glucan 1,4-alpha-glucosidase</fullName>
    </recommendedName>
</protein>
<dbReference type="Gene3D" id="3.40.50.970">
    <property type="match status" value="1"/>
</dbReference>
<proteinExistence type="predicted"/>
<evidence type="ECO:0000313" key="5">
    <source>
        <dbReference type="EMBL" id="WVN86869.1"/>
    </source>
</evidence>
<evidence type="ECO:0000259" key="4">
    <source>
        <dbReference type="Pfam" id="PF00723"/>
    </source>
</evidence>
<evidence type="ECO:0000313" key="6">
    <source>
        <dbReference type="Proteomes" id="UP000094043"/>
    </source>
</evidence>
<dbReference type="SUPFAM" id="SSF48208">
    <property type="entry name" value="Six-hairpin glycosidases"/>
    <property type="match status" value="1"/>
</dbReference>
<dbReference type="Gene3D" id="1.50.10.10">
    <property type="match status" value="1"/>
</dbReference>
<reference evidence="5" key="3">
    <citation type="submission" date="2024-01" db="EMBL/GenBank/DDBJ databases">
        <authorList>
            <person name="Coelho M.A."/>
            <person name="David-Palma M."/>
            <person name="Shea T."/>
            <person name="Sun S."/>
            <person name="Cuomo C.A."/>
            <person name="Heitman J."/>
        </authorList>
    </citation>
    <scope>NUCLEOTIDE SEQUENCE</scope>
    <source>
        <strain evidence="5">CBS 7841</strain>
    </source>
</reference>
<dbReference type="KEGG" id="cdep:91086255"/>
<reference evidence="5" key="1">
    <citation type="submission" date="2016-06" db="EMBL/GenBank/DDBJ databases">
        <authorList>
            <person name="Cuomo C."/>
            <person name="Litvintseva A."/>
            <person name="Heitman J."/>
            <person name="Chen Y."/>
            <person name="Sun S."/>
            <person name="Springer D."/>
            <person name="Dromer F."/>
            <person name="Young S."/>
            <person name="Zeng Q."/>
            <person name="Chapman S."/>
            <person name="Gujja S."/>
            <person name="Saif S."/>
            <person name="Birren B."/>
        </authorList>
    </citation>
    <scope>NUCLEOTIDE SEQUENCE</scope>
    <source>
        <strain evidence="5">CBS 7841</strain>
    </source>
</reference>
<dbReference type="Pfam" id="PF00723">
    <property type="entry name" value="Glyco_hydro_15"/>
    <property type="match status" value="1"/>
</dbReference>
<name>A0AAJ8JR55_9TREE</name>
<dbReference type="AlphaFoldDB" id="A0AAJ8JR55"/>
<keyword evidence="6" id="KW-1185">Reference proteome</keyword>
<dbReference type="InterPro" id="IPR001017">
    <property type="entry name" value="DH_E1"/>
</dbReference>
<dbReference type="GO" id="GO:0005975">
    <property type="term" value="P:carbohydrate metabolic process"/>
    <property type="evidence" value="ECO:0007669"/>
    <property type="project" value="InterPro"/>
</dbReference>
<organism evidence="5 6">
    <name type="scientific">Cryptococcus depauperatus CBS 7841</name>
    <dbReference type="NCBI Taxonomy" id="1295531"/>
    <lineage>
        <taxon>Eukaryota</taxon>
        <taxon>Fungi</taxon>
        <taxon>Dikarya</taxon>
        <taxon>Basidiomycota</taxon>
        <taxon>Agaricomycotina</taxon>
        <taxon>Tremellomycetes</taxon>
        <taxon>Tremellales</taxon>
        <taxon>Cryptococcaceae</taxon>
        <taxon>Cryptococcus</taxon>
    </lineage>
</organism>
<dbReference type="SUPFAM" id="SSF52518">
    <property type="entry name" value="Thiamin diphosphate-binding fold (THDP-binding)"/>
    <property type="match status" value="1"/>
</dbReference>
<dbReference type="GeneID" id="91086255"/>
<dbReference type="InterPro" id="IPR050771">
    <property type="entry name" value="Alpha-ketoacid_DH_E1_comp"/>
</dbReference>
<feature type="domain" description="GH15-like" evidence="4">
    <location>
        <begin position="619"/>
        <end position="1125"/>
    </location>
</feature>
<dbReference type="GO" id="GO:0016624">
    <property type="term" value="F:oxidoreductase activity, acting on the aldehyde or oxo group of donors, disulfide as acceptor"/>
    <property type="evidence" value="ECO:0007669"/>
    <property type="project" value="InterPro"/>
</dbReference>
<accession>A0AAJ8JR55</accession>
<dbReference type="RefSeq" id="XP_066067569.1">
    <property type="nucleotide sequence ID" value="XM_066211472.1"/>
</dbReference>
<feature type="region of interest" description="Disordered" evidence="2">
    <location>
        <begin position="18"/>
        <end position="91"/>
    </location>
</feature>
<evidence type="ECO:0000256" key="2">
    <source>
        <dbReference type="SAM" id="MobiDB-lite"/>
    </source>
</evidence>
<dbReference type="InterPro" id="IPR012341">
    <property type="entry name" value="6hp_glycosidase-like_sf"/>
</dbReference>
<reference evidence="5" key="2">
    <citation type="journal article" date="2022" name="Elife">
        <title>Obligate sexual reproduction of a homothallic fungus closely related to the Cryptococcus pathogenic species complex.</title>
        <authorList>
            <person name="Passer A.R."/>
            <person name="Clancey S.A."/>
            <person name="Shea T."/>
            <person name="David-Palma M."/>
            <person name="Averette A.F."/>
            <person name="Boekhout T."/>
            <person name="Porcel B.M."/>
            <person name="Nowrousian M."/>
            <person name="Cuomo C.A."/>
            <person name="Sun S."/>
            <person name="Heitman J."/>
            <person name="Coelho M.A."/>
        </authorList>
    </citation>
    <scope>NUCLEOTIDE SEQUENCE</scope>
    <source>
        <strain evidence="5">CBS 7841</strain>
    </source>
</reference>
<dbReference type="EMBL" id="CP143785">
    <property type="protein sequence ID" value="WVN86869.1"/>
    <property type="molecule type" value="Genomic_DNA"/>
</dbReference>
<sequence>MRVSRISCRLQLITNPNSFSRTLITGPPPNVPPRHNTTPTSTPLPHPTPLPSFSPPPSSIQPEHDGRPLYVPGSQQERQARAGRMSRPLRRGTHESWWSAEMGWFNAVAKTIPTFRILDEEGHLVKNGLEPNIIKEEALAMYRTMTLIPFVDNVLYQSQRQGRISFYIQCAGEEGAIVGSAAAMLEGDEIFGQYRESAALLHRGFTLDALMAQCFGNVEDKGTKGRMMPVHYSSPEHKFHTITSPLATQMPQAAGAAYMLKLDDTRQGDCVICYFGDGAASEGDFHAALGMNSVLGGPCIWLCRNNGFAISTPIVDQYAGDGIASRGPAYGMDTIRVDGNDALAVLCAVREARRRAVEGKKGVLVEAMTYRVGHHSTSDDSSMYRPIEEVNEWAVVDNPIHRFRSYLVSKQWWSEEEEKALLAKNKAKVLKAFSRAEKVPKPKLGEMFNDVWGVAPGDETPAIITEQKAELGRLLKKYGEVWKPWKMELKRFVEQEPFDDFDFTFHFSTLFIISRNSDCSLSMIFTTDEEKEYLPSKVPPASHRGIPDRQPMQTCSRKTLAASQVCDKVTLALVLNAFIVVFCGCCIVFAALPEKPLDVSQIEWLYEQIPILEKRILKNIGPVLGADSGIVVASPSTGQGEEPNYYYTWTRDSALTIATLVTSLQSPFCDIDSLKTSCEGKCDTYRREINILSEDLQRRYIESQARIQIQRNPSGGLADGGLNEPKFNVDGGTFLGNWGRPQRDGPALRAITTMAYANFLLQRNYSSDLKYIDDWIYSPTRIRSPGRVLKNDLEEIANGWWKGGFDLWEEVDGHHLFTLLVSRRALFEGSDLAERLNDLGASRFYLHQAQLITNSLSVFWDQGRDVWASSLDYNNYTPVHQSVELPSVVSLFPRREWLDCSFALSIIHGGSQTFYDSHNISNQHFLPSDPRTLSTLHAFIKSFQSLYGVNSGKTWTEGWALGRYKEDIYDGKAQSRGNPWFICTFSLAHSLFLAHQEINNVGIIRITAESWEFWHDIVNPSSGDIHNQQQYKQTIIMSLICRVLNRSSSRSSEKVVIGDEWAKGERRFAVALKHLWQVAEGFVEVGKQVYENNGGSMSEQFGRVDNRLKGARHLTWSYVSLLGLARSFSSAREQ</sequence>
<dbReference type="PANTHER" id="PTHR43380:SF1">
    <property type="entry name" value="2-OXOISOVALERATE DEHYDROGENASE SUBUNIT ALPHA, MITOCHONDRIAL"/>
    <property type="match status" value="1"/>
</dbReference>
<dbReference type="GO" id="GO:0009083">
    <property type="term" value="P:branched-chain amino acid catabolic process"/>
    <property type="evidence" value="ECO:0007669"/>
    <property type="project" value="TreeGrafter"/>
</dbReference>
<dbReference type="InterPro" id="IPR008928">
    <property type="entry name" value="6-hairpin_glycosidase_sf"/>
</dbReference>
<evidence type="ECO:0008006" key="7">
    <source>
        <dbReference type="Google" id="ProtNLM"/>
    </source>
</evidence>
<feature type="domain" description="Dehydrogenase E1 component" evidence="3">
    <location>
        <begin position="142"/>
        <end position="443"/>
    </location>
</feature>
<keyword evidence="1" id="KW-0560">Oxidoreductase</keyword>
<dbReference type="InterPro" id="IPR011613">
    <property type="entry name" value="GH15-like"/>
</dbReference>
<dbReference type="InterPro" id="IPR029061">
    <property type="entry name" value="THDP-binding"/>
</dbReference>
<dbReference type="Pfam" id="PF00676">
    <property type="entry name" value="E1_dh"/>
    <property type="match status" value="1"/>
</dbReference>
<dbReference type="FunFam" id="3.40.50.970:FF:000055">
    <property type="entry name" value="2-oxoisovalerate dehydrogenase subunit alpha"/>
    <property type="match status" value="1"/>
</dbReference>
<feature type="compositionally biased region" description="Pro residues" evidence="2">
    <location>
        <begin position="42"/>
        <end position="59"/>
    </location>
</feature>
<dbReference type="PANTHER" id="PTHR43380">
    <property type="entry name" value="2-OXOISOVALERATE DEHYDROGENASE SUBUNIT ALPHA, MITOCHONDRIAL"/>
    <property type="match status" value="1"/>
</dbReference>
<evidence type="ECO:0000256" key="1">
    <source>
        <dbReference type="ARBA" id="ARBA00023002"/>
    </source>
</evidence>